<dbReference type="EMBL" id="MN035847">
    <property type="protein sequence ID" value="QDH90885.1"/>
    <property type="molecule type" value="Genomic_RNA"/>
</dbReference>
<proteinExistence type="predicted"/>
<name>A0A514DB93_9VIRU</name>
<evidence type="ECO:0000313" key="1">
    <source>
        <dbReference type="EMBL" id="QDH90885.1"/>
    </source>
</evidence>
<sequence>MAFSLTSPVTGSTITGFTTPTYTVAVDTAPNAWSKQWAVTAIGGTQAGVDTGSAASRPWTLTAYRPQNLKTLNAVDSTGVLRVVGFNVYGFLERKGMTPLAGQASKTAQFRAEFSVPAGADAADQPNIKGAVSCFLGSLAQQSDGIANMLITGVL</sequence>
<protein>
    <submittedName>
        <fullName evidence="1">Uncharacterized protein</fullName>
    </submittedName>
</protein>
<organism evidence="1">
    <name type="scientific">Leviviridae sp</name>
    <dbReference type="NCBI Taxonomy" id="2027243"/>
    <lineage>
        <taxon>Viruses</taxon>
        <taxon>Riboviria</taxon>
        <taxon>Orthornavirae</taxon>
        <taxon>Lenarviricota</taxon>
        <taxon>Leviviricetes</taxon>
        <taxon>Norzivirales</taxon>
        <taxon>Fiersviridae</taxon>
    </lineage>
</organism>
<accession>A0A514DB93</accession>
<gene>
    <name evidence="1" type="ORF">H4RhizoLitter20158_000002</name>
</gene>
<reference evidence="1" key="1">
    <citation type="submission" date="2019-05" db="EMBL/GenBank/DDBJ databases">
        <title>Metatranscriptomic reconstruction reveals RNA viruses with the potential to shape carbon cycling in soil.</title>
        <authorList>
            <person name="Starr E.P."/>
            <person name="Nuccio E."/>
            <person name="Pett-Ridge J."/>
            <person name="Banfield J.F."/>
            <person name="Firestone M.K."/>
        </authorList>
    </citation>
    <scope>NUCLEOTIDE SEQUENCE</scope>
    <source>
        <strain evidence="1">H4_Rhizo_Litter_20_scaffold_158</strain>
    </source>
</reference>